<dbReference type="EMBL" id="JAVRHT010000001">
    <property type="protein sequence ID" value="MDT0630141.1"/>
    <property type="molecule type" value="Genomic_DNA"/>
</dbReference>
<dbReference type="PANTHER" id="PTHR30371">
    <property type="entry name" value="SEC-INDEPENDENT PROTEIN TRANSLOCASE PROTEIN TATC"/>
    <property type="match status" value="1"/>
</dbReference>
<reference evidence="7 8" key="1">
    <citation type="submission" date="2023-09" db="EMBL/GenBank/DDBJ databases">
        <authorList>
            <person name="Rey-Velasco X."/>
        </authorList>
    </citation>
    <scope>NUCLEOTIDE SEQUENCE [LARGE SCALE GENOMIC DNA]</scope>
    <source>
        <strain evidence="7 8">F394</strain>
    </source>
</reference>
<feature type="transmembrane region" description="Helical" evidence="5">
    <location>
        <begin position="81"/>
        <end position="101"/>
    </location>
</feature>
<keyword evidence="5" id="KW-1003">Cell membrane</keyword>
<keyword evidence="5" id="KW-0813">Transport</keyword>
<comment type="subunit">
    <text evidence="5">Forms a complex with TatA.</text>
</comment>
<dbReference type="NCBIfam" id="TIGR00945">
    <property type="entry name" value="tatC"/>
    <property type="match status" value="1"/>
</dbReference>
<comment type="function">
    <text evidence="5">Part of the twin-arginine translocation (Tat) system that transports large folded proteins containing a characteristic twin-arginine motif in their signal peptide across membranes.</text>
</comment>
<keyword evidence="5" id="KW-0811">Translocation</keyword>
<feature type="region of interest" description="Disordered" evidence="6">
    <location>
        <begin position="1"/>
        <end position="56"/>
    </location>
</feature>
<comment type="similarity">
    <text evidence="5">Belongs to the TatC family.</text>
</comment>
<evidence type="ECO:0000256" key="4">
    <source>
        <dbReference type="ARBA" id="ARBA00023136"/>
    </source>
</evidence>
<organism evidence="7 8">
    <name type="scientific">Rubrivirga litoralis</name>
    <dbReference type="NCBI Taxonomy" id="3075598"/>
    <lineage>
        <taxon>Bacteria</taxon>
        <taxon>Pseudomonadati</taxon>
        <taxon>Rhodothermota</taxon>
        <taxon>Rhodothermia</taxon>
        <taxon>Rhodothermales</taxon>
        <taxon>Rubricoccaceae</taxon>
        <taxon>Rubrivirga</taxon>
    </lineage>
</organism>
<dbReference type="Pfam" id="PF00902">
    <property type="entry name" value="TatC"/>
    <property type="match status" value="1"/>
</dbReference>
<evidence type="ECO:0000256" key="5">
    <source>
        <dbReference type="HAMAP-Rule" id="MF_00902"/>
    </source>
</evidence>
<keyword evidence="8" id="KW-1185">Reference proteome</keyword>
<evidence type="ECO:0000256" key="6">
    <source>
        <dbReference type="SAM" id="MobiDB-lite"/>
    </source>
</evidence>
<feature type="transmembrane region" description="Helical" evidence="5">
    <location>
        <begin position="226"/>
        <end position="252"/>
    </location>
</feature>
<sequence length="319" mass="34516">MDVWRSRSSRSAAETGDGASDLPVPAHRAGVRLDQTPPPPPPDAVTVAGGAGALPDPMAPQPGEMPFLDHLEELRWRIFKALGGIAVCSVLCLFFAGWIVGDVLLGPTKPSFFMYDVLGLDPVEVTLQNRTITGQFFAYFGTVLATGIVLGSPIVVYQVWKFIEPGLYPQERQGLRFASVFATGFFVTGIAFGYLVIAPIALQFFAQFQVAETIVNEFDISRYFSMLLTWSFGAGVLFELPVVVVVLTKLGVVSSELLRTGRRYALVIILVLSAFLTPPDPLSQVILAVPLLLLYELSILLARVVEKRDAEALAEGGAA</sequence>
<keyword evidence="2 5" id="KW-0812">Transmembrane</keyword>
<dbReference type="Proteomes" id="UP001267426">
    <property type="component" value="Unassembled WGS sequence"/>
</dbReference>
<dbReference type="InterPro" id="IPR002033">
    <property type="entry name" value="TatC"/>
</dbReference>
<evidence type="ECO:0000256" key="1">
    <source>
        <dbReference type="ARBA" id="ARBA00004141"/>
    </source>
</evidence>
<accession>A0ABU3BLN7</accession>
<evidence type="ECO:0000313" key="7">
    <source>
        <dbReference type="EMBL" id="MDT0630141.1"/>
    </source>
</evidence>
<comment type="subcellular location">
    <subcellularLocation>
        <location evidence="5">Cell membrane</location>
        <topology evidence="5">Multi-pass membrane protein</topology>
    </subcellularLocation>
    <subcellularLocation>
        <location evidence="1">Membrane</location>
        <topology evidence="1">Multi-pass membrane protein</topology>
    </subcellularLocation>
</comment>
<dbReference type="HAMAP" id="MF_00902">
    <property type="entry name" value="TatC"/>
    <property type="match status" value="1"/>
</dbReference>
<feature type="transmembrane region" description="Helical" evidence="5">
    <location>
        <begin position="264"/>
        <end position="279"/>
    </location>
</feature>
<keyword evidence="3 5" id="KW-1133">Transmembrane helix</keyword>
<feature type="transmembrane region" description="Helical" evidence="5">
    <location>
        <begin position="136"/>
        <end position="160"/>
    </location>
</feature>
<dbReference type="PANTHER" id="PTHR30371:SF0">
    <property type="entry name" value="SEC-INDEPENDENT PROTEIN TRANSLOCASE PROTEIN TATC, CHLOROPLASTIC-RELATED"/>
    <property type="match status" value="1"/>
</dbReference>
<proteinExistence type="inferred from homology"/>
<evidence type="ECO:0000256" key="3">
    <source>
        <dbReference type="ARBA" id="ARBA00022989"/>
    </source>
</evidence>
<evidence type="ECO:0000256" key="2">
    <source>
        <dbReference type="ARBA" id="ARBA00022692"/>
    </source>
</evidence>
<dbReference type="RefSeq" id="WP_311661070.1">
    <property type="nucleotide sequence ID" value="NZ_JAVRHT010000001.1"/>
</dbReference>
<evidence type="ECO:0000313" key="8">
    <source>
        <dbReference type="Proteomes" id="UP001267426"/>
    </source>
</evidence>
<feature type="transmembrane region" description="Helical" evidence="5">
    <location>
        <begin position="285"/>
        <end position="305"/>
    </location>
</feature>
<keyword evidence="5" id="KW-0653">Protein transport</keyword>
<dbReference type="PRINTS" id="PR01840">
    <property type="entry name" value="TATCFAMILY"/>
</dbReference>
<gene>
    <name evidence="5 7" type="primary">tatC</name>
    <name evidence="7" type="ORF">RM540_00135</name>
</gene>
<protein>
    <recommendedName>
        <fullName evidence="5">Sec-independent protein translocase protein TatC</fullName>
    </recommendedName>
</protein>
<name>A0ABU3BLN7_9BACT</name>
<feature type="transmembrane region" description="Helical" evidence="5">
    <location>
        <begin position="180"/>
        <end position="206"/>
    </location>
</feature>
<comment type="caution">
    <text evidence="7">The sequence shown here is derived from an EMBL/GenBank/DDBJ whole genome shotgun (WGS) entry which is preliminary data.</text>
</comment>
<keyword evidence="4 5" id="KW-0472">Membrane</keyword>